<evidence type="ECO:0000313" key="1">
    <source>
        <dbReference type="Ensembl" id="ENSCINP00000020334.3"/>
    </source>
</evidence>
<protein>
    <submittedName>
        <fullName evidence="1">Uncharacterized protein</fullName>
    </submittedName>
</protein>
<reference evidence="1" key="4">
    <citation type="submission" date="2025-09" db="UniProtKB">
        <authorList>
            <consortium name="Ensembl"/>
        </authorList>
    </citation>
    <scope>IDENTIFICATION</scope>
</reference>
<proteinExistence type="predicted"/>
<organism evidence="1 2">
    <name type="scientific">Ciona intestinalis</name>
    <name type="common">Transparent sea squirt</name>
    <name type="synonym">Ascidia intestinalis</name>
    <dbReference type="NCBI Taxonomy" id="7719"/>
    <lineage>
        <taxon>Eukaryota</taxon>
        <taxon>Metazoa</taxon>
        <taxon>Chordata</taxon>
        <taxon>Tunicata</taxon>
        <taxon>Ascidiacea</taxon>
        <taxon>Phlebobranchia</taxon>
        <taxon>Cionidae</taxon>
        <taxon>Ciona</taxon>
    </lineage>
</organism>
<dbReference type="AlphaFoldDB" id="F6R3P8"/>
<sequence>MREAPYFEDAENRCVVGGCSNSYNGLHAVMVNYMLYSKSFTRSKEGRIARSNDCTKI</sequence>
<dbReference type="Proteomes" id="UP000008144">
    <property type="component" value="Chromosome 12"/>
</dbReference>
<reference evidence="2" key="1">
    <citation type="journal article" date="2002" name="Science">
        <title>The draft genome of Ciona intestinalis: insights into chordate and vertebrate origins.</title>
        <authorList>
            <person name="Dehal P."/>
            <person name="Satou Y."/>
            <person name="Campbell R.K."/>
            <person name="Chapman J."/>
            <person name="Degnan B."/>
            <person name="De Tomaso A."/>
            <person name="Davidson B."/>
            <person name="Di Gregorio A."/>
            <person name="Gelpke M."/>
            <person name="Goodstein D.M."/>
            <person name="Harafuji N."/>
            <person name="Hastings K.E."/>
            <person name="Ho I."/>
            <person name="Hotta K."/>
            <person name="Huang W."/>
            <person name="Kawashima T."/>
            <person name="Lemaire P."/>
            <person name="Martinez D."/>
            <person name="Meinertzhagen I.A."/>
            <person name="Necula S."/>
            <person name="Nonaka M."/>
            <person name="Putnam N."/>
            <person name="Rash S."/>
            <person name="Saiga H."/>
            <person name="Satake M."/>
            <person name="Terry A."/>
            <person name="Yamada L."/>
            <person name="Wang H.G."/>
            <person name="Awazu S."/>
            <person name="Azumi K."/>
            <person name="Boore J."/>
            <person name="Branno M."/>
            <person name="Chin-Bow S."/>
            <person name="DeSantis R."/>
            <person name="Doyle S."/>
            <person name="Francino P."/>
            <person name="Keys D.N."/>
            <person name="Haga S."/>
            <person name="Hayashi H."/>
            <person name="Hino K."/>
            <person name="Imai K.S."/>
            <person name="Inaba K."/>
            <person name="Kano S."/>
            <person name="Kobayashi K."/>
            <person name="Kobayashi M."/>
            <person name="Lee B.I."/>
            <person name="Makabe K.W."/>
            <person name="Manohar C."/>
            <person name="Matassi G."/>
            <person name="Medina M."/>
            <person name="Mochizuki Y."/>
            <person name="Mount S."/>
            <person name="Morishita T."/>
            <person name="Miura S."/>
            <person name="Nakayama A."/>
            <person name="Nishizaka S."/>
            <person name="Nomoto H."/>
            <person name="Ohta F."/>
            <person name="Oishi K."/>
            <person name="Rigoutsos I."/>
            <person name="Sano M."/>
            <person name="Sasaki A."/>
            <person name="Sasakura Y."/>
            <person name="Shoguchi E."/>
            <person name="Shin-i T."/>
            <person name="Spagnuolo A."/>
            <person name="Stainier D."/>
            <person name="Suzuki M.M."/>
            <person name="Tassy O."/>
            <person name="Takatori N."/>
            <person name="Tokuoka M."/>
            <person name="Yagi K."/>
            <person name="Yoshizaki F."/>
            <person name="Wada S."/>
            <person name="Zhang C."/>
            <person name="Hyatt P.D."/>
            <person name="Larimer F."/>
            <person name="Detter C."/>
            <person name="Doggett N."/>
            <person name="Glavina T."/>
            <person name="Hawkins T."/>
            <person name="Richardson P."/>
            <person name="Lucas S."/>
            <person name="Kohara Y."/>
            <person name="Levine M."/>
            <person name="Satoh N."/>
            <person name="Rokhsar D.S."/>
        </authorList>
    </citation>
    <scope>NUCLEOTIDE SEQUENCE [LARGE SCALE GENOMIC DNA]</scope>
</reference>
<dbReference type="Ensembl" id="ENSCINT00000020334.3">
    <property type="protein sequence ID" value="ENSCINP00000020334.3"/>
    <property type="gene ID" value="ENSCING00000010198.3"/>
</dbReference>
<name>F6R3P8_CIOIN</name>
<dbReference type="InParanoid" id="F6R3P8"/>
<dbReference type="EMBL" id="EAAA01000930">
    <property type="status" value="NOT_ANNOTATED_CDS"/>
    <property type="molecule type" value="Genomic_DNA"/>
</dbReference>
<dbReference type="HOGENOM" id="CLU_2995847_0_0_1"/>
<reference evidence="1" key="3">
    <citation type="submission" date="2025-08" db="UniProtKB">
        <authorList>
            <consortium name="Ensembl"/>
        </authorList>
    </citation>
    <scope>IDENTIFICATION</scope>
</reference>
<keyword evidence="2" id="KW-1185">Reference proteome</keyword>
<reference evidence="1" key="2">
    <citation type="journal article" date="2008" name="Genome Biol.">
        <title>Improved genome assembly and evidence-based global gene model set for the chordate Ciona intestinalis: new insight into intron and operon populations.</title>
        <authorList>
            <person name="Satou Y."/>
            <person name="Mineta K."/>
            <person name="Ogasawara M."/>
            <person name="Sasakura Y."/>
            <person name="Shoguchi E."/>
            <person name="Ueno K."/>
            <person name="Yamada L."/>
            <person name="Matsumoto J."/>
            <person name="Wasserscheid J."/>
            <person name="Dewar K."/>
            <person name="Wiley G.B."/>
            <person name="Macmil S.L."/>
            <person name="Roe B.A."/>
            <person name="Zeller R.W."/>
            <person name="Hastings K.E."/>
            <person name="Lemaire P."/>
            <person name="Lindquist E."/>
            <person name="Endo T."/>
            <person name="Hotta K."/>
            <person name="Inaba K."/>
        </authorList>
    </citation>
    <scope>NUCLEOTIDE SEQUENCE [LARGE SCALE GENOMIC DNA]</scope>
    <source>
        <strain evidence="1">wild type</strain>
    </source>
</reference>
<evidence type="ECO:0000313" key="2">
    <source>
        <dbReference type="Proteomes" id="UP000008144"/>
    </source>
</evidence>
<accession>F6R3P8</accession>